<keyword evidence="3" id="KW-1185">Reference proteome</keyword>
<evidence type="ECO:0000313" key="3">
    <source>
        <dbReference type="Proteomes" id="UP000614287"/>
    </source>
</evidence>
<keyword evidence="1" id="KW-0472">Membrane</keyword>
<comment type="caution">
    <text evidence="2">The sequence shown here is derived from an EMBL/GenBank/DDBJ whole genome shotgun (WGS) entry which is preliminary data.</text>
</comment>
<accession>A0A8J3CFD2</accession>
<evidence type="ECO:0000313" key="2">
    <source>
        <dbReference type="EMBL" id="GHA64337.1"/>
    </source>
</evidence>
<feature type="transmembrane region" description="Helical" evidence="1">
    <location>
        <begin position="31"/>
        <end position="52"/>
    </location>
</feature>
<dbReference type="Gene3D" id="3.30.1380.10">
    <property type="match status" value="1"/>
</dbReference>
<sequence>MVDLTTLSIHAKSPVTFDIRYASTNSFTRQIIYDALYAFMILDAAIALMRVANCLAKYGYGLRVFDAYRPWYVTAYF</sequence>
<dbReference type="SUPFAM" id="SSF55166">
    <property type="entry name" value="Hedgehog/DD-peptidase"/>
    <property type="match status" value="1"/>
</dbReference>
<reference evidence="2" key="1">
    <citation type="journal article" date="2014" name="Int. J. Syst. Evol. Microbiol.">
        <title>Complete genome sequence of Corynebacterium casei LMG S-19264T (=DSM 44701T), isolated from a smear-ripened cheese.</title>
        <authorList>
            <consortium name="US DOE Joint Genome Institute (JGI-PGF)"/>
            <person name="Walter F."/>
            <person name="Albersmeier A."/>
            <person name="Kalinowski J."/>
            <person name="Ruckert C."/>
        </authorList>
    </citation>
    <scope>NUCLEOTIDE SEQUENCE</scope>
    <source>
        <strain evidence="2">KCTC 32501</strain>
    </source>
</reference>
<dbReference type="RefSeq" id="WP_189490222.1">
    <property type="nucleotide sequence ID" value="NZ_BMZG01000001.1"/>
</dbReference>
<keyword evidence="1" id="KW-1133">Transmembrane helix</keyword>
<dbReference type="Proteomes" id="UP000614287">
    <property type="component" value="Unassembled WGS sequence"/>
</dbReference>
<dbReference type="InterPro" id="IPR009045">
    <property type="entry name" value="Zn_M74/Hedgehog-like"/>
</dbReference>
<dbReference type="EMBL" id="BMZG01000001">
    <property type="protein sequence ID" value="GHA64337.1"/>
    <property type="molecule type" value="Genomic_DNA"/>
</dbReference>
<evidence type="ECO:0000256" key="1">
    <source>
        <dbReference type="SAM" id="Phobius"/>
    </source>
</evidence>
<proteinExistence type="predicted"/>
<gene>
    <name evidence="2" type="ORF">GCM10009007_00850</name>
</gene>
<name>A0A8J3CFD2_9BURK</name>
<keyword evidence="1" id="KW-0812">Transmembrane</keyword>
<organism evidence="2 3">
    <name type="scientific">Formosimonas limnophila</name>
    <dbReference type="NCBI Taxonomy" id="1384487"/>
    <lineage>
        <taxon>Bacteria</taxon>
        <taxon>Pseudomonadati</taxon>
        <taxon>Pseudomonadota</taxon>
        <taxon>Betaproteobacteria</taxon>
        <taxon>Burkholderiales</taxon>
        <taxon>Burkholderiaceae</taxon>
        <taxon>Formosimonas</taxon>
    </lineage>
</organism>
<dbReference type="AlphaFoldDB" id="A0A8J3CFD2"/>
<protein>
    <submittedName>
        <fullName evidence="2">Uncharacterized protein</fullName>
    </submittedName>
</protein>
<reference evidence="2" key="2">
    <citation type="submission" date="2020-09" db="EMBL/GenBank/DDBJ databases">
        <authorList>
            <person name="Sun Q."/>
            <person name="Kim S."/>
        </authorList>
    </citation>
    <scope>NUCLEOTIDE SEQUENCE</scope>
    <source>
        <strain evidence="2">KCTC 32501</strain>
    </source>
</reference>